<dbReference type="InterPro" id="IPR011250">
    <property type="entry name" value="OMP/PagP_B-barrel"/>
</dbReference>
<gene>
    <name evidence="4" type="ORF">JL102_07665</name>
</gene>
<feature type="chain" id="PRO_5037727383" evidence="2">
    <location>
        <begin position="20"/>
        <end position="192"/>
    </location>
</feature>
<dbReference type="EMBL" id="JAESIY010000003">
    <property type="protein sequence ID" value="MBL3656001.1"/>
    <property type="molecule type" value="Genomic_DNA"/>
</dbReference>
<dbReference type="AlphaFoldDB" id="A0A937F441"/>
<evidence type="ECO:0000256" key="1">
    <source>
        <dbReference type="ARBA" id="ARBA00022729"/>
    </source>
</evidence>
<evidence type="ECO:0000256" key="2">
    <source>
        <dbReference type="SAM" id="SignalP"/>
    </source>
</evidence>
<reference evidence="4" key="1">
    <citation type="submission" date="2021-01" db="EMBL/GenBank/DDBJ databases">
        <title>Fulvivirga kasyanovii gen. nov., sp nov., a novel member of the phylum Bacteroidetes isolated from seawater in a mussel farm.</title>
        <authorList>
            <person name="Zhao L.-H."/>
            <person name="Wang Z.-J."/>
        </authorList>
    </citation>
    <scope>NUCLEOTIDE SEQUENCE</scope>
    <source>
        <strain evidence="4">2943</strain>
    </source>
</reference>
<dbReference type="Proteomes" id="UP000659388">
    <property type="component" value="Unassembled WGS sequence"/>
</dbReference>
<feature type="signal peptide" evidence="2">
    <location>
        <begin position="1"/>
        <end position="19"/>
    </location>
</feature>
<protein>
    <submittedName>
        <fullName evidence="4">Outer membrane beta-barrel protein</fullName>
    </submittedName>
</protein>
<dbReference type="SUPFAM" id="SSF56925">
    <property type="entry name" value="OMPA-like"/>
    <property type="match status" value="1"/>
</dbReference>
<dbReference type="Pfam" id="PF13505">
    <property type="entry name" value="OMP_b-brl"/>
    <property type="match status" value="1"/>
</dbReference>
<keyword evidence="5" id="KW-1185">Reference proteome</keyword>
<evidence type="ECO:0000259" key="3">
    <source>
        <dbReference type="Pfam" id="PF13505"/>
    </source>
</evidence>
<proteinExistence type="predicted"/>
<name>A0A937F441_9BACT</name>
<accession>A0A937F441</accession>
<comment type="caution">
    <text evidence="4">The sequence shown here is derived from an EMBL/GenBank/DDBJ whole genome shotgun (WGS) entry which is preliminary data.</text>
</comment>
<organism evidence="4 5">
    <name type="scientific">Fulvivirga sediminis</name>
    <dbReference type="NCBI Taxonomy" id="2803949"/>
    <lineage>
        <taxon>Bacteria</taxon>
        <taxon>Pseudomonadati</taxon>
        <taxon>Bacteroidota</taxon>
        <taxon>Cytophagia</taxon>
        <taxon>Cytophagales</taxon>
        <taxon>Fulvivirgaceae</taxon>
        <taxon>Fulvivirga</taxon>
    </lineage>
</organism>
<feature type="domain" description="Outer membrane protein beta-barrel" evidence="3">
    <location>
        <begin position="30"/>
        <end position="192"/>
    </location>
</feature>
<dbReference type="RefSeq" id="WP_202243693.1">
    <property type="nucleotide sequence ID" value="NZ_JAESIY010000003.1"/>
</dbReference>
<dbReference type="InterPro" id="IPR027385">
    <property type="entry name" value="Beta-barrel_OMP"/>
</dbReference>
<evidence type="ECO:0000313" key="4">
    <source>
        <dbReference type="EMBL" id="MBL3656001.1"/>
    </source>
</evidence>
<evidence type="ECO:0000313" key="5">
    <source>
        <dbReference type="Proteomes" id="UP000659388"/>
    </source>
</evidence>
<sequence length="192" mass="21873">MSIVIYTIMCVLCWQTARAQMVNKKRGFVGINIGPSMPLNNYDFITKTGTRANVDVGYYFGKYIGVNISAFASTNTMENTDMNRWSYGGIMAGPLLSYNLSKIISFDLRPMVGYSITMLPIHSNFYFQYEDKVEKGHSIVYNAGASVKYALGSRLQIPLNVDYMYTNPQFDKYNINKEVESISITTGFYYRF</sequence>
<dbReference type="Gene3D" id="2.40.160.20">
    <property type="match status" value="1"/>
</dbReference>
<keyword evidence="1 2" id="KW-0732">Signal</keyword>